<dbReference type="GeneID" id="303486455"/>
<dbReference type="Pfam" id="PF05257">
    <property type="entry name" value="CHAP"/>
    <property type="match status" value="1"/>
</dbReference>
<evidence type="ECO:0000313" key="5">
    <source>
        <dbReference type="Proteomes" id="UP000258016"/>
    </source>
</evidence>
<sequence length="252" mass="28182">MFLRPGFLPVLACAAALTIASPQSEAQEPLLQCVPYARQVSGIQIYGDAHSWWQQADGRYAKGQRPAPGAVMAFKPHRAMQLGHVAAVSKVIDSRRVLLDHANWSPINGRKGQIERDVLAEDVSAANDWSEVRVWYTPIGGLGTTRYPVHGFIYPQGRAPRQLQTPPVQIASNVEATRELSRDERKAQRKAERLAEKEARKKLKQIEKQRRDYARYLKQQDKARRETVRMSPPPLPAPQADPIGDLIGRIGG</sequence>
<organism evidence="4 5">
    <name type="scientific">Blastomonas fulva</name>
    <dbReference type="NCBI Taxonomy" id="1550728"/>
    <lineage>
        <taxon>Bacteria</taxon>
        <taxon>Pseudomonadati</taxon>
        <taxon>Pseudomonadota</taxon>
        <taxon>Alphaproteobacteria</taxon>
        <taxon>Sphingomonadales</taxon>
        <taxon>Sphingomonadaceae</taxon>
        <taxon>Blastomonas</taxon>
    </lineage>
</organism>
<accession>A0ABM6M8P8</accession>
<feature type="chain" id="PRO_5047478670" description="Peptidase C51 domain-containing protein" evidence="2">
    <location>
        <begin position="27"/>
        <end position="252"/>
    </location>
</feature>
<dbReference type="InterPro" id="IPR007921">
    <property type="entry name" value="CHAP_dom"/>
</dbReference>
<proteinExistence type="predicted"/>
<evidence type="ECO:0000313" key="4">
    <source>
        <dbReference type="EMBL" id="ASR52228.1"/>
    </source>
</evidence>
<protein>
    <recommendedName>
        <fullName evidence="3">Peptidase C51 domain-containing protein</fullName>
    </recommendedName>
</protein>
<feature type="region of interest" description="Disordered" evidence="1">
    <location>
        <begin position="217"/>
        <end position="252"/>
    </location>
</feature>
<dbReference type="SUPFAM" id="SSF54001">
    <property type="entry name" value="Cysteine proteinases"/>
    <property type="match status" value="1"/>
</dbReference>
<feature type="compositionally biased region" description="Basic and acidic residues" evidence="1">
    <location>
        <begin position="217"/>
        <end position="228"/>
    </location>
</feature>
<dbReference type="EMBL" id="CP020083">
    <property type="protein sequence ID" value="ASR52228.1"/>
    <property type="molecule type" value="Genomic_DNA"/>
</dbReference>
<keyword evidence="2" id="KW-0732">Signal</keyword>
<evidence type="ECO:0000259" key="3">
    <source>
        <dbReference type="PROSITE" id="PS50911"/>
    </source>
</evidence>
<dbReference type="InterPro" id="IPR038765">
    <property type="entry name" value="Papain-like_cys_pep_sf"/>
</dbReference>
<feature type="signal peptide" evidence="2">
    <location>
        <begin position="1"/>
        <end position="26"/>
    </location>
</feature>
<dbReference type="Proteomes" id="UP000258016">
    <property type="component" value="Chromosome"/>
</dbReference>
<gene>
    <name evidence="4" type="ORF">B5J99_12810</name>
</gene>
<dbReference type="RefSeq" id="WP_117352585.1">
    <property type="nucleotide sequence ID" value="NZ_CP020083.1"/>
</dbReference>
<dbReference type="PROSITE" id="PS50911">
    <property type="entry name" value="CHAP"/>
    <property type="match status" value="1"/>
</dbReference>
<evidence type="ECO:0000256" key="2">
    <source>
        <dbReference type="SAM" id="SignalP"/>
    </source>
</evidence>
<feature type="domain" description="Peptidase C51" evidence="3">
    <location>
        <begin position="8"/>
        <end position="131"/>
    </location>
</feature>
<keyword evidence="5" id="KW-1185">Reference proteome</keyword>
<name>A0ABM6M8P8_9SPHN</name>
<evidence type="ECO:0000256" key="1">
    <source>
        <dbReference type="SAM" id="MobiDB-lite"/>
    </source>
</evidence>
<reference evidence="4 5" key="1">
    <citation type="submission" date="2017-03" db="EMBL/GenBank/DDBJ databases">
        <title>Complete genome sequence of Blastomonas fulva degrading microcsystin LR.</title>
        <authorList>
            <person name="Lee H.-g."/>
            <person name="Jin L."/>
            <person name="oh H.-M."/>
        </authorList>
    </citation>
    <scope>NUCLEOTIDE SEQUENCE [LARGE SCALE GENOMIC DNA]</scope>
    <source>
        <strain evidence="4 5">T2</strain>
    </source>
</reference>
<dbReference type="Gene3D" id="3.90.1720.10">
    <property type="entry name" value="endopeptidase domain like (from Nostoc punctiforme)"/>
    <property type="match status" value="1"/>
</dbReference>